<keyword evidence="1" id="KW-0472">Membrane</keyword>
<feature type="transmembrane region" description="Helical" evidence="1">
    <location>
        <begin position="40"/>
        <end position="61"/>
    </location>
</feature>
<feature type="domain" description="PIN" evidence="2">
    <location>
        <begin position="110"/>
        <end position="217"/>
    </location>
</feature>
<dbReference type="EMBL" id="MHCS01000046">
    <property type="protein sequence ID" value="OGY25391.1"/>
    <property type="molecule type" value="Genomic_DNA"/>
</dbReference>
<dbReference type="CDD" id="cd09877">
    <property type="entry name" value="PIN_YacL-like"/>
    <property type="match status" value="1"/>
</dbReference>
<dbReference type="InterPro" id="IPR002716">
    <property type="entry name" value="PIN_dom"/>
</dbReference>
<feature type="transmembrane region" description="Helical" evidence="1">
    <location>
        <begin position="7"/>
        <end position="28"/>
    </location>
</feature>
<evidence type="ECO:0000259" key="2">
    <source>
        <dbReference type="SMART" id="SM00670"/>
    </source>
</evidence>
<dbReference type="AlphaFoldDB" id="A0A1G1WCN4"/>
<gene>
    <name evidence="3" type="ORF">A2Z11_03250</name>
</gene>
<keyword evidence="1" id="KW-1133">Transmembrane helix</keyword>
<dbReference type="SUPFAM" id="SSF88723">
    <property type="entry name" value="PIN domain-like"/>
    <property type="match status" value="1"/>
</dbReference>
<reference evidence="3 4" key="1">
    <citation type="journal article" date="2016" name="Nat. Commun.">
        <title>Thousands of microbial genomes shed light on interconnected biogeochemical processes in an aquifer system.</title>
        <authorList>
            <person name="Anantharaman K."/>
            <person name="Brown C.T."/>
            <person name="Hug L.A."/>
            <person name="Sharon I."/>
            <person name="Castelle C.J."/>
            <person name="Probst A.J."/>
            <person name="Thomas B.C."/>
            <person name="Singh A."/>
            <person name="Wilkins M.J."/>
            <person name="Karaoz U."/>
            <person name="Brodie E.L."/>
            <person name="Williams K.H."/>
            <person name="Hubbard S.S."/>
            <person name="Banfield J.F."/>
        </authorList>
    </citation>
    <scope>NUCLEOTIDE SEQUENCE [LARGE SCALE GENOMIC DNA]</scope>
</reference>
<protein>
    <recommendedName>
        <fullName evidence="2">PIN domain-containing protein</fullName>
    </recommendedName>
</protein>
<dbReference type="Gene3D" id="3.40.50.1010">
    <property type="entry name" value="5'-nuclease"/>
    <property type="match status" value="1"/>
</dbReference>
<organism evidence="3 4">
    <name type="scientific">Candidatus Woykebacteria bacterium RBG_16_43_9</name>
    <dbReference type="NCBI Taxonomy" id="1802596"/>
    <lineage>
        <taxon>Bacteria</taxon>
        <taxon>Candidatus Woykeibacteriota</taxon>
    </lineage>
</organism>
<keyword evidence="1" id="KW-0812">Transmembrane</keyword>
<evidence type="ECO:0000256" key="1">
    <source>
        <dbReference type="SAM" id="Phobius"/>
    </source>
</evidence>
<comment type="caution">
    <text evidence="3">The sequence shown here is derived from an EMBL/GenBank/DDBJ whole genome shotgun (WGS) entry which is preliminary data.</text>
</comment>
<dbReference type="SMART" id="SM00670">
    <property type="entry name" value="PINc"/>
    <property type="match status" value="1"/>
</dbReference>
<sequence length="314" mass="34771">MNIQIIVRVALGIGFALLGYFLSGRYLVIDDPQTELGVRLVLAFFSGATGIFIVPIVSEWVRNWSSIFAKRVAIEVISQLHIPNLSEMRQLPGRISRRGEKDKEDGRHMNPILVDTSALIDGRIADVVEGGFLYGTLIVPRFILSELQHIADASNALRRGKGRRGLEILENLKKSKQIKTVIYNSGEVEGKDIDEKLIFLAKTLKAKIVTTDFNLNKVATVSGIKILNINELVNSLKTTLLPGEPLEVKIIQEGKEKTQGVGYLSDGTMIVVENGAKYINQSIPTKVLRVLQTAAGRMIFVQADQVEQKHESRA</sequence>
<evidence type="ECO:0000313" key="4">
    <source>
        <dbReference type="Proteomes" id="UP000176389"/>
    </source>
</evidence>
<dbReference type="PANTHER" id="PTHR11603:SF147">
    <property type="entry name" value="MEMBRANE PROTEIN"/>
    <property type="match status" value="1"/>
</dbReference>
<dbReference type="Proteomes" id="UP000176389">
    <property type="component" value="Unassembled WGS sequence"/>
</dbReference>
<dbReference type="InterPro" id="IPR029060">
    <property type="entry name" value="PIN-like_dom_sf"/>
</dbReference>
<dbReference type="STRING" id="1802596.A2Z11_03250"/>
<evidence type="ECO:0000313" key="3">
    <source>
        <dbReference type="EMBL" id="OGY25391.1"/>
    </source>
</evidence>
<proteinExistence type="predicted"/>
<name>A0A1G1WCN4_9BACT</name>
<dbReference type="PANTHER" id="PTHR11603">
    <property type="entry name" value="AAA FAMILY ATPASE"/>
    <property type="match status" value="1"/>
</dbReference>
<dbReference type="InterPro" id="IPR052041">
    <property type="entry name" value="Nucleic_acid_metab_PIN/TRAM"/>
</dbReference>
<accession>A0A1G1WCN4</accession>